<evidence type="ECO:0000256" key="3">
    <source>
        <dbReference type="SAM" id="SignalP"/>
    </source>
</evidence>
<feature type="signal peptide" evidence="3">
    <location>
        <begin position="1"/>
        <end position="24"/>
    </location>
</feature>
<keyword evidence="2" id="KW-1133">Transmembrane helix</keyword>
<feature type="transmembrane region" description="Helical" evidence="2">
    <location>
        <begin position="129"/>
        <end position="150"/>
    </location>
</feature>
<keyword evidence="2" id="KW-0472">Membrane</keyword>
<feature type="chain" id="PRO_5045661332" description="Tryptophan-associated transmembrane protein (Trp_oprn_chp)" evidence="3">
    <location>
        <begin position="25"/>
        <end position="186"/>
    </location>
</feature>
<proteinExistence type="predicted"/>
<dbReference type="RefSeq" id="WP_255160583.1">
    <property type="nucleotide sequence ID" value="NZ_CP101497.1"/>
</dbReference>
<feature type="transmembrane region" description="Helical" evidence="2">
    <location>
        <begin position="61"/>
        <end position="79"/>
    </location>
</feature>
<accession>A0ABY5FYQ4</accession>
<keyword evidence="5" id="KW-1185">Reference proteome</keyword>
<dbReference type="Proteomes" id="UP001060039">
    <property type="component" value="Chromosome"/>
</dbReference>
<name>A0ABY5FYQ4_9MICO</name>
<sequence length="186" mass="17954">MSRVLVAMTAAGAAVIHGAAGATAADGGVGTVLLMAGAAELAIAVGAAIGARWLPAARTLAVLLAVPVLLWATSLLVAVTADSPAIASALATVPLAGASLLGLAGSAFAGADARRTRVGARVRPARAGIALATAAVLTALVVTPSVAATLPRTATEPSTVVEPQPAAPTIEFGDHSGHEGYDGLSD</sequence>
<feature type="region of interest" description="Disordered" evidence="1">
    <location>
        <begin position="153"/>
        <end position="186"/>
    </location>
</feature>
<feature type="transmembrane region" description="Helical" evidence="2">
    <location>
        <begin position="85"/>
        <end position="108"/>
    </location>
</feature>
<evidence type="ECO:0000256" key="1">
    <source>
        <dbReference type="SAM" id="MobiDB-lite"/>
    </source>
</evidence>
<evidence type="ECO:0008006" key="6">
    <source>
        <dbReference type="Google" id="ProtNLM"/>
    </source>
</evidence>
<keyword evidence="2" id="KW-0812">Transmembrane</keyword>
<reference evidence="4" key="1">
    <citation type="submission" date="2022-07" db="EMBL/GenBank/DDBJ databases">
        <title>Taxonomic analysis of Microcella humidisoli nov. sp., isolated from riverside soil.</title>
        <authorList>
            <person name="Molina K.M."/>
            <person name="Kim S.B."/>
        </authorList>
    </citation>
    <scope>NUCLEOTIDE SEQUENCE</scope>
    <source>
        <strain evidence="4">MMS21-STM10</strain>
    </source>
</reference>
<evidence type="ECO:0000313" key="5">
    <source>
        <dbReference type="Proteomes" id="UP001060039"/>
    </source>
</evidence>
<feature type="compositionally biased region" description="Basic and acidic residues" evidence="1">
    <location>
        <begin position="172"/>
        <end position="186"/>
    </location>
</feature>
<organism evidence="4 5">
    <name type="scientific">Microcella humidisoli</name>
    <dbReference type="NCBI Taxonomy" id="2963406"/>
    <lineage>
        <taxon>Bacteria</taxon>
        <taxon>Bacillati</taxon>
        <taxon>Actinomycetota</taxon>
        <taxon>Actinomycetes</taxon>
        <taxon>Micrococcales</taxon>
        <taxon>Microbacteriaceae</taxon>
        <taxon>Microcella</taxon>
    </lineage>
</organism>
<dbReference type="EMBL" id="CP101497">
    <property type="protein sequence ID" value="UTT63451.1"/>
    <property type="molecule type" value="Genomic_DNA"/>
</dbReference>
<evidence type="ECO:0000256" key="2">
    <source>
        <dbReference type="SAM" id="Phobius"/>
    </source>
</evidence>
<protein>
    <recommendedName>
        <fullName evidence="6">Tryptophan-associated transmembrane protein (Trp_oprn_chp)</fullName>
    </recommendedName>
</protein>
<feature type="transmembrane region" description="Helical" evidence="2">
    <location>
        <begin position="34"/>
        <end position="54"/>
    </location>
</feature>
<evidence type="ECO:0000313" key="4">
    <source>
        <dbReference type="EMBL" id="UTT63451.1"/>
    </source>
</evidence>
<keyword evidence="3" id="KW-0732">Signal</keyword>
<gene>
    <name evidence="4" type="ORF">NNL39_04935</name>
</gene>